<evidence type="ECO:0000256" key="1">
    <source>
        <dbReference type="ARBA" id="ARBA00001947"/>
    </source>
</evidence>
<name>A0ABY4X4I2_9SPHN</name>
<feature type="compositionally biased region" description="Pro residues" evidence="7">
    <location>
        <begin position="38"/>
        <end position="48"/>
    </location>
</feature>
<dbReference type="EMBL" id="CP084930">
    <property type="protein sequence ID" value="USI71747.1"/>
    <property type="molecule type" value="Genomic_DNA"/>
</dbReference>
<sequence>MNRFGIAIAGLLLLLLIGFAAVVRVTGPGWSGTSPHVVAPPPAAPGSPAPGGAPATLPVPVQGVARAQLSSSWSDPRDGGTRAHHAIDIPAPRGTPVLAVADGTIEKLYTSALGGLTVYERTPDGGLVYYYAHLDRYAPQLAEGQMVRAGQVLGAVGSTGDADARVPHLHFEIHRMAPGEAWWQGEELDPYPILRRG</sequence>
<dbReference type="SUPFAM" id="SSF51261">
    <property type="entry name" value="Duplicated hybrid motif"/>
    <property type="match status" value="1"/>
</dbReference>
<evidence type="ECO:0000313" key="10">
    <source>
        <dbReference type="Proteomes" id="UP001056937"/>
    </source>
</evidence>
<comment type="cofactor">
    <cofactor evidence="1">
        <name>Zn(2+)</name>
        <dbReference type="ChEBI" id="CHEBI:29105"/>
    </cofactor>
</comment>
<keyword evidence="10" id="KW-1185">Reference proteome</keyword>
<keyword evidence="4" id="KW-0378">Hydrolase</keyword>
<evidence type="ECO:0000256" key="2">
    <source>
        <dbReference type="ARBA" id="ARBA00022670"/>
    </source>
</evidence>
<reference evidence="9" key="1">
    <citation type="journal article" date="2022" name="Toxins">
        <title>Genomic Analysis of Sphingopyxis sp. USTB-05 for Biodegrading Cyanobacterial Hepatotoxins.</title>
        <authorList>
            <person name="Liu C."/>
            <person name="Xu Q."/>
            <person name="Zhao Z."/>
            <person name="Zhang H."/>
            <person name="Liu X."/>
            <person name="Yin C."/>
            <person name="Liu Y."/>
            <person name="Yan H."/>
        </authorList>
    </citation>
    <scope>NUCLEOTIDE SEQUENCE</scope>
    <source>
        <strain evidence="9">NBD5</strain>
    </source>
</reference>
<feature type="domain" description="M23ase beta-sheet core" evidence="8">
    <location>
        <begin position="83"/>
        <end position="175"/>
    </location>
</feature>
<dbReference type="InterPro" id="IPR050570">
    <property type="entry name" value="Cell_wall_metabolism_enzyme"/>
</dbReference>
<feature type="compositionally biased region" description="Low complexity" evidence="7">
    <location>
        <begin position="50"/>
        <end position="61"/>
    </location>
</feature>
<evidence type="ECO:0000313" key="9">
    <source>
        <dbReference type="EMBL" id="USI71747.1"/>
    </source>
</evidence>
<dbReference type="Proteomes" id="UP001056937">
    <property type="component" value="Chromosome 1"/>
</dbReference>
<gene>
    <name evidence="9" type="ORF">LHA26_10465</name>
</gene>
<proteinExistence type="predicted"/>
<evidence type="ECO:0000256" key="5">
    <source>
        <dbReference type="ARBA" id="ARBA00022833"/>
    </source>
</evidence>
<organism evidence="9 10">
    <name type="scientific">Sphingomonas morindae</name>
    <dbReference type="NCBI Taxonomy" id="1541170"/>
    <lineage>
        <taxon>Bacteria</taxon>
        <taxon>Pseudomonadati</taxon>
        <taxon>Pseudomonadota</taxon>
        <taxon>Alphaproteobacteria</taxon>
        <taxon>Sphingomonadales</taxon>
        <taxon>Sphingomonadaceae</taxon>
        <taxon>Sphingomonas</taxon>
    </lineage>
</organism>
<dbReference type="CDD" id="cd12797">
    <property type="entry name" value="M23_peptidase"/>
    <property type="match status" value="1"/>
</dbReference>
<feature type="compositionally biased region" description="Basic and acidic residues" evidence="7">
    <location>
        <begin position="75"/>
        <end position="87"/>
    </location>
</feature>
<dbReference type="InterPro" id="IPR011055">
    <property type="entry name" value="Dup_hybrid_motif"/>
</dbReference>
<keyword evidence="2" id="KW-0645">Protease</keyword>
<dbReference type="Gene3D" id="2.70.70.10">
    <property type="entry name" value="Glucose Permease (Domain IIA)"/>
    <property type="match status" value="1"/>
</dbReference>
<dbReference type="InterPro" id="IPR016047">
    <property type="entry name" value="M23ase_b-sheet_dom"/>
</dbReference>
<protein>
    <submittedName>
        <fullName evidence="9">M23 family metallopeptidase</fullName>
    </submittedName>
</protein>
<evidence type="ECO:0000256" key="7">
    <source>
        <dbReference type="SAM" id="MobiDB-lite"/>
    </source>
</evidence>
<keyword evidence="3" id="KW-0479">Metal-binding</keyword>
<dbReference type="Pfam" id="PF01551">
    <property type="entry name" value="Peptidase_M23"/>
    <property type="match status" value="1"/>
</dbReference>
<evidence type="ECO:0000256" key="6">
    <source>
        <dbReference type="ARBA" id="ARBA00023049"/>
    </source>
</evidence>
<keyword evidence="5" id="KW-0862">Zinc</keyword>
<evidence type="ECO:0000256" key="4">
    <source>
        <dbReference type="ARBA" id="ARBA00022801"/>
    </source>
</evidence>
<dbReference type="PANTHER" id="PTHR21666">
    <property type="entry name" value="PEPTIDASE-RELATED"/>
    <property type="match status" value="1"/>
</dbReference>
<dbReference type="PANTHER" id="PTHR21666:SF288">
    <property type="entry name" value="CELL DIVISION PROTEIN YTFB"/>
    <property type="match status" value="1"/>
</dbReference>
<dbReference type="RefSeq" id="WP_252165560.1">
    <property type="nucleotide sequence ID" value="NZ_CP084930.1"/>
</dbReference>
<keyword evidence="6" id="KW-0482">Metalloprotease</keyword>
<evidence type="ECO:0000256" key="3">
    <source>
        <dbReference type="ARBA" id="ARBA00022723"/>
    </source>
</evidence>
<accession>A0ABY4X4I2</accession>
<feature type="region of interest" description="Disordered" evidence="7">
    <location>
        <begin position="36"/>
        <end position="89"/>
    </location>
</feature>
<evidence type="ECO:0000259" key="8">
    <source>
        <dbReference type="Pfam" id="PF01551"/>
    </source>
</evidence>